<keyword evidence="2" id="KW-1133">Transmembrane helix</keyword>
<feature type="compositionally biased region" description="Low complexity" evidence="1">
    <location>
        <begin position="157"/>
        <end position="168"/>
    </location>
</feature>
<reference evidence="3 4" key="1">
    <citation type="submission" date="2020-03" db="EMBL/GenBank/DDBJ databases">
        <title>Two novel Motilibacter sp.</title>
        <authorList>
            <person name="Liu S."/>
        </authorList>
    </citation>
    <scope>NUCLEOTIDE SEQUENCE [LARGE SCALE GENOMIC DNA]</scope>
    <source>
        <strain evidence="3 4">E257</strain>
    </source>
</reference>
<feature type="transmembrane region" description="Helical" evidence="2">
    <location>
        <begin position="128"/>
        <end position="152"/>
    </location>
</feature>
<evidence type="ECO:0000313" key="4">
    <source>
        <dbReference type="Proteomes" id="UP000800981"/>
    </source>
</evidence>
<feature type="region of interest" description="Disordered" evidence="1">
    <location>
        <begin position="157"/>
        <end position="185"/>
    </location>
</feature>
<accession>A0ABX0GRD5</accession>
<organism evidence="3 4">
    <name type="scientific">Motilibacter deserti</name>
    <dbReference type="NCBI Taxonomy" id="2714956"/>
    <lineage>
        <taxon>Bacteria</taxon>
        <taxon>Bacillati</taxon>
        <taxon>Actinomycetota</taxon>
        <taxon>Actinomycetes</taxon>
        <taxon>Motilibacterales</taxon>
        <taxon>Motilibacteraceae</taxon>
        <taxon>Motilibacter</taxon>
    </lineage>
</organism>
<keyword evidence="4" id="KW-1185">Reference proteome</keyword>
<evidence type="ECO:0000256" key="1">
    <source>
        <dbReference type="SAM" id="MobiDB-lite"/>
    </source>
</evidence>
<feature type="transmembrane region" description="Helical" evidence="2">
    <location>
        <begin position="54"/>
        <end position="73"/>
    </location>
</feature>
<protein>
    <submittedName>
        <fullName evidence="3">DUF2567 domain-containing protein</fullName>
    </submittedName>
</protein>
<evidence type="ECO:0000313" key="3">
    <source>
        <dbReference type="EMBL" id="NHC12254.1"/>
    </source>
</evidence>
<feature type="transmembrane region" description="Helical" evidence="2">
    <location>
        <begin position="80"/>
        <end position="100"/>
    </location>
</feature>
<keyword evidence="2" id="KW-0472">Membrane</keyword>
<evidence type="ECO:0000256" key="2">
    <source>
        <dbReference type="SAM" id="Phobius"/>
    </source>
</evidence>
<dbReference type="EMBL" id="JAANNP010000001">
    <property type="protein sequence ID" value="NHC12254.1"/>
    <property type="molecule type" value="Genomic_DNA"/>
</dbReference>
<name>A0ABX0GRD5_9ACTN</name>
<sequence length="185" mass="18570">MAGLRAAAVVALGSALVGLLAGAAWQWVAPQVEGTVTADGIVPDPTPAVFGAEAWFACVAIVAGVLCALLAFVRFGRTGSYALLGLVLGGLLGSAVAWQAGSRLGPGELSADGHAVGERVIAALDLHAYGVLLCWPIAATVIFFALTAGFGVDDPPAGDGRARAAGPHEPGRHGRRRVGERPSGT</sequence>
<gene>
    <name evidence="3" type="ORF">G9H71_00470</name>
</gene>
<dbReference type="RefSeq" id="WP_166276325.1">
    <property type="nucleotide sequence ID" value="NZ_JAANNP010000001.1"/>
</dbReference>
<feature type="compositionally biased region" description="Basic and acidic residues" evidence="1">
    <location>
        <begin position="169"/>
        <end position="185"/>
    </location>
</feature>
<comment type="caution">
    <text evidence="3">The sequence shown here is derived from an EMBL/GenBank/DDBJ whole genome shotgun (WGS) entry which is preliminary data.</text>
</comment>
<dbReference type="Proteomes" id="UP000800981">
    <property type="component" value="Unassembled WGS sequence"/>
</dbReference>
<keyword evidence="2" id="KW-0812">Transmembrane</keyword>
<proteinExistence type="predicted"/>